<gene>
    <name evidence="2" type="ORF">E1261_21085</name>
</gene>
<dbReference type="Gene3D" id="3.30.9.10">
    <property type="entry name" value="D-Amino Acid Oxidase, subunit A, domain 2"/>
    <property type="match status" value="1"/>
</dbReference>
<dbReference type="InterPro" id="IPR036188">
    <property type="entry name" value="FAD/NAD-bd_sf"/>
</dbReference>
<dbReference type="InterPro" id="IPR051704">
    <property type="entry name" value="FAD_aromatic-hydroxylase"/>
</dbReference>
<keyword evidence="3" id="KW-1185">Reference proteome</keyword>
<name>A0A4R4PXK3_9ACTN</name>
<accession>A0A4R4PXK3</accession>
<comment type="caution">
    <text evidence="2">The sequence shown here is derived from an EMBL/GenBank/DDBJ whole genome shotgun (WGS) entry which is preliminary data.</text>
</comment>
<reference evidence="2 3" key="1">
    <citation type="submission" date="2019-03" db="EMBL/GenBank/DDBJ databases">
        <title>Draft genome sequences of novel Actinobacteria.</title>
        <authorList>
            <person name="Sahin N."/>
            <person name="Ay H."/>
            <person name="Saygin H."/>
        </authorList>
    </citation>
    <scope>NUCLEOTIDE SEQUENCE [LARGE SCALE GENOMIC DNA]</scope>
    <source>
        <strain evidence="2 3">JCM 30547</strain>
    </source>
</reference>
<dbReference type="PRINTS" id="PR00420">
    <property type="entry name" value="RNGMNOXGNASE"/>
</dbReference>
<dbReference type="PANTHER" id="PTHR46865:SF2">
    <property type="entry name" value="MONOOXYGENASE"/>
    <property type="match status" value="1"/>
</dbReference>
<proteinExistence type="predicted"/>
<dbReference type="SUPFAM" id="SSF51905">
    <property type="entry name" value="FAD/NAD(P)-binding domain"/>
    <property type="match status" value="1"/>
</dbReference>
<evidence type="ECO:0000313" key="3">
    <source>
        <dbReference type="Proteomes" id="UP000295075"/>
    </source>
</evidence>
<organism evidence="2 3">
    <name type="scientific">Kribbella albertanoniae</name>
    <dbReference type="NCBI Taxonomy" id="1266829"/>
    <lineage>
        <taxon>Bacteria</taxon>
        <taxon>Bacillati</taxon>
        <taxon>Actinomycetota</taxon>
        <taxon>Actinomycetes</taxon>
        <taxon>Propionibacteriales</taxon>
        <taxon>Kribbellaceae</taxon>
        <taxon>Kribbella</taxon>
    </lineage>
</organism>
<sequence>MRRVLIVGASIAGPALAWWLHRYSFEVTVVERAPALRQGGYKIDIRGAALDVVERMGLKDRLTGLETDMRFMSFVNSAGRRLVDVRADLFMGRGEADLEVMRGDLSQLLYDETRATVDYRFGDTIVELDPATGAVSFEHAEPETFDLVIGADGLHSTVRRLAFGGDVVHDLDHLVAIATVPNHLELDRWELIYSVPGRTVNLYSTGRSADAKVLFLFGADQKYAGRELEILNTTFRGAGWETDRLLDAVAVSDDFYFDTVSQVHLDRYAVDRVGLVGDAAYCPSFASGQGTSLALVGAYVLAGELSRSEPAHAFATYEQLMRPYVERNLKLGRDNLGRMISKSPLQSWVGAMVLRVLPKLPMKDALVAKMTQPIHDAARAIELPVYS</sequence>
<dbReference type="PANTHER" id="PTHR46865">
    <property type="entry name" value="OXIDOREDUCTASE-RELATED"/>
    <property type="match status" value="1"/>
</dbReference>
<dbReference type="EMBL" id="SMKA01000097">
    <property type="protein sequence ID" value="TDC27214.1"/>
    <property type="molecule type" value="Genomic_DNA"/>
</dbReference>
<dbReference type="Proteomes" id="UP000295075">
    <property type="component" value="Unassembled WGS sequence"/>
</dbReference>
<dbReference type="Gene3D" id="3.50.50.60">
    <property type="entry name" value="FAD/NAD(P)-binding domain"/>
    <property type="match status" value="1"/>
</dbReference>
<dbReference type="InterPro" id="IPR002938">
    <property type="entry name" value="FAD-bd"/>
</dbReference>
<dbReference type="OrthoDB" id="3212532at2"/>
<protein>
    <submittedName>
        <fullName evidence="2">FAD-dependent oxidoreductase</fullName>
    </submittedName>
</protein>
<dbReference type="AlphaFoldDB" id="A0A4R4PXK3"/>
<evidence type="ECO:0000313" key="2">
    <source>
        <dbReference type="EMBL" id="TDC27214.1"/>
    </source>
</evidence>
<dbReference type="Pfam" id="PF01494">
    <property type="entry name" value="FAD_binding_3"/>
    <property type="match status" value="1"/>
</dbReference>
<evidence type="ECO:0000259" key="1">
    <source>
        <dbReference type="Pfam" id="PF01494"/>
    </source>
</evidence>
<feature type="domain" description="FAD-binding" evidence="1">
    <location>
        <begin position="3"/>
        <end position="308"/>
    </location>
</feature>
<dbReference type="GO" id="GO:0071949">
    <property type="term" value="F:FAD binding"/>
    <property type="evidence" value="ECO:0007669"/>
    <property type="project" value="InterPro"/>
</dbReference>
<dbReference type="RefSeq" id="WP_132409006.1">
    <property type="nucleotide sequence ID" value="NZ_SMKA01000097.1"/>
</dbReference>